<evidence type="ECO:0000256" key="1">
    <source>
        <dbReference type="SAM" id="Phobius"/>
    </source>
</evidence>
<comment type="caution">
    <text evidence="2">The sequence shown here is derived from an EMBL/GenBank/DDBJ whole genome shotgun (WGS) entry which is preliminary data.</text>
</comment>
<keyword evidence="1" id="KW-0472">Membrane</keyword>
<keyword evidence="1" id="KW-0812">Transmembrane</keyword>
<feature type="transmembrane region" description="Helical" evidence="1">
    <location>
        <begin position="6"/>
        <end position="26"/>
    </location>
</feature>
<dbReference type="EMBL" id="JBBNFW010000187">
    <property type="protein sequence ID" value="MEQ2414293.1"/>
    <property type="molecule type" value="Genomic_DNA"/>
</dbReference>
<keyword evidence="3" id="KW-1185">Reference proteome</keyword>
<evidence type="ECO:0000313" key="3">
    <source>
        <dbReference type="Proteomes" id="UP001470752"/>
    </source>
</evidence>
<protein>
    <recommendedName>
        <fullName evidence="4">DUF2746 domain-containing protein</fullName>
    </recommendedName>
</protein>
<dbReference type="RefSeq" id="WP_349084427.1">
    <property type="nucleotide sequence ID" value="NZ_JBBNFW010000187.1"/>
</dbReference>
<dbReference type="Proteomes" id="UP001470752">
    <property type="component" value="Unassembled WGS sequence"/>
</dbReference>
<reference evidence="2 3" key="1">
    <citation type="submission" date="2024-04" db="EMBL/GenBank/DDBJ databases">
        <title>Human intestinal bacterial collection.</title>
        <authorList>
            <person name="Pauvert C."/>
            <person name="Hitch T.C.A."/>
            <person name="Clavel T."/>
        </authorList>
    </citation>
    <scope>NUCLEOTIDE SEQUENCE [LARGE SCALE GENOMIC DNA]</scope>
    <source>
        <strain evidence="2 3">CLA-AA-H161</strain>
    </source>
</reference>
<name>A0ABV1CPV0_9FIRM</name>
<proteinExistence type="predicted"/>
<evidence type="ECO:0008006" key="4">
    <source>
        <dbReference type="Google" id="ProtNLM"/>
    </source>
</evidence>
<evidence type="ECO:0000313" key="2">
    <source>
        <dbReference type="EMBL" id="MEQ2414293.1"/>
    </source>
</evidence>
<keyword evidence="1" id="KW-1133">Transmembrane helix</keyword>
<accession>A0ABV1CPV0</accession>
<gene>
    <name evidence="2" type="ORF">AAAX94_14860</name>
</gene>
<sequence>MTGDTTMSFALLIALVTIACTVYNTLTGKKSQSQKDVDQQIKEATQKVAADTKISLKLDQIGYDVKSIKEDINTTKKEVRELDKKVALLDASIRSAHKRMDSAGIGRADLIEHIEHEKVERNEHHGE</sequence>
<organism evidence="2 3">
    <name type="scientific">Blautia acetigignens</name>
    <dbReference type="NCBI Taxonomy" id="2981783"/>
    <lineage>
        <taxon>Bacteria</taxon>
        <taxon>Bacillati</taxon>
        <taxon>Bacillota</taxon>
        <taxon>Clostridia</taxon>
        <taxon>Lachnospirales</taxon>
        <taxon>Lachnospiraceae</taxon>
        <taxon>Blautia</taxon>
    </lineage>
</organism>